<dbReference type="Gene3D" id="3.40.50.300">
    <property type="entry name" value="P-loop containing nucleotide triphosphate hydrolases"/>
    <property type="match status" value="1"/>
</dbReference>
<keyword evidence="3" id="KW-0677">Repeat</keyword>
<dbReference type="InterPro" id="IPR027417">
    <property type="entry name" value="P-loop_NTPase"/>
</dbReference>
<keyword evidence="6" id="KW-0520">NAD</keyword>
<keyword evidence="4" id="KW-0378">Hydrolase</keyword>
<evidence type="ECO:0000256" key="7">
    <source>
        <dbReference type="ARBA" id="ARBA00047304"/>
    </source>
</evidence>
<dbReference type="GO" id="GO:0007165">
    <property type="term" value="P:signal transduction"/>
    <property type="evidence" value="ECO:0007669"/>
    <property type="project" value="InterPro"/>
</dbReference>
<dbReference type="InterPro" id="IPR000157">
    <property type="entry name" value="TIR_dom"/>
</dbReference>
<evidence type="ECO:0000313" key="9">
    <source>
        <dbReference type="EMBL" id="VDD39986.1"/>
    </source>
</evidence>
<dbReference type="InterPro" id="IPR036390">
    <property type="entry name" value="WH_DNA-bd_sf"/>
</dbReference>
<reference evidence="9" key="1">
    <citation type="submission" date="2018-11" db="EMBL/GenBank/DDBJ databases">
        <authorList>
            <consortium name="Genoscope - CEA"/>
            <person name="William W."/>
        </authorList>
    </citation>
    <scope>NUCLEOTIDE SEQUENCE</scope>
</reference>
<organism evidence="9">
    <name type="scientific">Brassica oleracea</name>
    <name type="common">Wild cabbage</name>
    <dbReference type="NCBI Taxonomy" id="3712"/>
    <lineage>
        <taxon>Eukaryota</taxon>
        <taxon>Viridiplantae</taxon>
        <taxon>Streptophyta</taxon>
        <taxon>Embryophyta</taxon>
        <taxon>Tracheophyta</taxon>
        <taxon>Spermatophyta</taxon>
        <taxon>Magnoliopsida</taxon>
        <taxon>eudicotyledons</taxon>
        <taxon>Gunneridae</taxon>
        <taxon>Pentapetalae</taxon>
        <taxon>rosids</taxon>
        <taxon>malvids</taxon>
        <taxon>Brassicales</taxon>
        <taxon>Brassicaceae</taxon>
        <taxon>Brassiceae</taxon>
        <taxon>Brassica</taxon>
    </lineage>
</organism>
<dbReference type="FunFam" id="3.40.50.300:FF:001002">
    <property type="entry name" value="Disease resistance protein (TIR-NBS-LRR class)"/>
    <property type="match status" value="1"/>
</dbReference>
<evidence type="ECO:0000256" key="5">
    <source>
        <dbReference type="ARBA" id="ARBA00022821"/>
    </source>
</evidence>
<dbReference type="Pfam" id="PF00931">
    <property type="entry name" value="NB-ARC"/>
    <property type="match status" value="1"/>
</dbReference>
<dbReference type="EC" id="3.2.2.6" evidence="1"/>
<dbReference type="InterPro" id="IPR058192">
    <property type="entry name" value="WHD_ROQ1-like"/>
</dbReference>
<comment type="catalytic activity">
    <reaction evidence="7">
        <text>NAD(+) + H2O = ADP-D-ribose + nicotinamide + H(+)</text>
        <dbReference type="Rhea" id="RHEA:16301"/>
        <dbReference type="ChEBI" id="CHEBI:15377"/>
        <dbReference type="ChEBI" id="CHEBI:15378"/>
        <dbReference type="ChEBI" id="CHEBI:17154"/>
        <dbReference type="ChEBI" id="CHEBI:57540"/>
        <dbReference type="ChEBI" id="CHEBI:57967"/>
        <dbReference type="EC" id="3.2.2.6"/>
    </reaction>
    <physiologicalReaction direction="left-to-right" evidence="7">
        <dbReference type="Rhea" id="RHEA:16302"/>
    </physiologicalReaction>
</comment>
<name>A0A3P6ERI2_BRAOL</name>
<dbReference type="PANTHER" id="PTHR11017:SF569">
    <property type="entry name" value="DISEASE RESISTANCE PROTEIN"/>
    <property type="match status" value="1"/>
</dbReference>
<evidence type="ECO:0000256" key="3">
    <source>
        <dbReference type="ARBA" id="ARBA00022737"/>
    </source>
</evidence>
<evidence type="ECO:0000256" key="2">
    <source>
        <dbReference type="ARBA" id="ARBA00022614"/>
    </source>
</evidence>
<dbReference type="InterPro" id="IPR002182">
    <property type="entry name" value="NB-ARC"/>
</dbReference>
<evidence type="ECO:0000259" key="8">
    <source>
        <dbReference type="PROSITE" id="PS50104"/>
    </source>
</evidence>
<dbReference type="SUPFAM" id="SSF52200">
    <property type="entry name" value="Toll/Interleukin receptor TIR domain"/>
    <property type="match status" value="1"/>
</dbReference>
<keyword evidence="2" id="KW-0433">Leucine-rich repeat</keyword>
<evidence type="ECO:0000256" key="1">
    <source>
        <dbReference type="ARBA" id="ARBA00011982"/>
    </source>
</evidence>
<dbReference type="InterPro" id="IPR044974">
    <property type="entry name" value="Disease_R_plants"/>
</dbReference>
<sequence length="500" mass="56421">MDSSSPTQIKTYHVYPSFCAPDVGRSFFSHLRSCFASKGITMFNDHRIERGHTIGPEAVRAIRDSQVSIVVLSNNYPSSSWCLDELVEILKFSEVSRQMVMPIYYNIDPSDARKQSGSFGSALMKTCEGQPEEVKQRWSKALTYIASIAGVDSRIWDNESAMIQNIATYVSNTLSRGFDGMVGLKTHLEKLESLLSLECSDVKMIGIWGPAGIGKTTIARALFNKFSTRFPFKCFMGNLEGDNKNDGVDGYDLKLRLQNQLLSKILNQKDLRVRHLGAIKEWLQDQKVFIILDGVYDLAELEALAKDVSWFGYGSRIIVTTEDKYILRAHGISDIYYVDFPSEKEAIEILCLSAFRQSFAIDGFEELASRAANLCGNLPLGLSVVGSSLRLKSKHEWELQLCWMKASLDKKIENVLRMGYDRLMRKDQSLFIQIACFFNNEAVDYVTTMLANKNLDVRSGLKTLADKSLVQISTNGRIVMHALLQQLGRQLVLKQFKQLK</sequence>
<dbReference type="PANTHER" id="PTHR11017">
    <property type="entry name" value="LEUCINE-RICH REPEAT-CONTAINING PROTEIN"/>
    <property type="match status" value="1"/>
</dbReference>
<dbReference type="FunFam" id="3.40.50.10140:FF:000007">
    <property type="entry name" value="Disease resistance protein (TIR-NBS-LRR class)"/>
    <property type="match status" value="1"/>
</dbReference>
<dbReference type="PROSITE" id="PS50104">
    <property type="entry name" value="TIR"/>
    <property type="match status" value="1"/>
</dbReference>
<dbReference type="Pfam" id="PF23282">
    <property type="entry name" value="WHD_ROQ1"/>
    <property type="match status" value="1"/>
</dbReference>
<dbReference type="Pfam" id="PF01582">
    <property type="entry name" value="TIR"/>
    <property type="match status" value="1"/>
</dbReference>
<dbReference type="Gene3D" id="1.10.8.430">
    <property type="entry name" value="Helical domain of apoptotic protease-activating factors"/>
    <property type="match status" value="1"/>
</dbReference>
<dbReference type="FunFam" id="1.10.8.430:FF:000002">
    <property type="entry name" value="Disease resistance protein (TIR-NBS-LRR class)"/>
    <property type="match status" value="1"/>
</dbReference>
<dbReference type="AlphaFoldDB" id="A0A3P6ERI2"/>
<evidence type="ECO:0000256" key="6">
    <source>
        <dbReference type="ARBA" id="ARBA00023027"/>
    </source>
</evidence>
<proteinExistence type="predicted"/>
<evidence type="ECO:0000256" key="4">
    <source>
        <dbReference type="ARBA" id="ARBA00022801"/>
    </source>
</evidence>
<protein>
    <recommendedName>
        <fullName evidence="1">ADP-ribosyl cyclase/cyclic ADP-ribose hydrolase</fullName>
        <ecNumber evidence="1">3.2.2.6</ecNumber>
    </recommendedName>
</protein>
<dbReference type="GO" id="GO:0006952">
    <property type="term" value="P:defense response"/>
    <property type="evidence" value="ECO:0007669"/>
    <property type="project" value="UniProtKB-KW"/>
</dbReference>
<dbReference type="SUPFAM" id="SSF46785">
    <property type="entry name" value="Winged helix' DNA-binding domain"/>
    <property type="match status" value="1"/>
</dbReference>
<dbReference type="EMBL" id="LR031876">
    <property type="protein sequence ID" value="VDD39986.1"/>
    <property type="molecule type" value="Genomic_DNA"/>
</dbReference>
<dbReference type="InterPro" id="IPR042197">
    <property type="entry name" value="Apaf_helical"/>
</dbReference>
<feature type="domain" description="TIR" evidence="8">
    <location>
        <begin position="10"/>
        <end position="174"/>
    </location>
</feature>
<accession>A0A3P6ERI2</accession>
<dbReference type="SUPFAM" id="SSF52540">
    <property type="entry name" value="P-loop containing nucleoside triphosphate hydrolases"/>
    <property type="match status" value="1"/>
</dbReference>
<keyword evidence="5" id="KW-0611">Plant defense</keyword>
<dbReference type="SMART" id="SM00255">
    <property type="entry name" value="TIR"/>
    <property type="match status" value="1"/>
</dbReference>
<dbReference type="InterPro" id="IPR035897">
    <property type="entry name" value="Toll_tir_struct_dom_sf"/>
</dbReference>
<dbReference type="GO" id="GO:0043531">
    <property type="term" value="F:ADP binding"/>
    <property type="evidence" value="ECO:0007669"/>
    <property type="project" value="InterPro"/>
</dbReference>
<gene>
    <name evidence="9" type="ORF">BOLC7T45546H</name>
</gene>
<dbReference type="GO" id="GO:0061809">
    <property type="term" value="F:NAD+ nucleosidase activity, cyclic ADP-ribose generating"/>
    <property type="evidence" value="ECO:0007669"/>
    <property type="project" value="UniProtKB-EC"/>
</dbReference>
<dbReference type="Gene3D" id="3.40.50.10140">
    <property type="entry name" value="Toll/interleukin-1 receptor homology (TIR) domain"/>
    <property type="match status" value="1"/>
</dbReference>
<dbReference type="PRINTS" id="PR00364">
    <property type="entry name" value="DISEASERSIST"/>
</dbReference>